<gene>
    <name evidence="3" type="ORF">GPM918_LOCUS2289</name>
    <name evidence="4" type="ORF">SRO942_LOCUS2289</name>
</gene>
<dbReference type="SUPFAM" id="SSF55550">
    <property type="entry name" value="SH2 domain"/>
    <property type="match status" value="1"/>
</dbReference>
<dbReference type="CDD" id="cd00173">
    <property type="entry name" value="SH2"/>
    <property type="match status" value="1"/>
</dbReference>
<dbReference type="Proteomes" id="UP000663829">
    <property type="component" value="Unassembled WGS sequence"/>
</dbReference>
<dbReference type="PANTHER" id="PTHR15832:SF2">
    <property type="entry name" value="SH2 DOMAIN-CONTAINING PROTEIN"/>
    <property type="match status" value="1"/>
</dbReference>
<dbReference type="SMART" id="SM00252">
    <property type="entry name" value="SH2"/>
    <property type="match status" value="1"/>
</dbReference>
<dbReference type="AlphaFoldDB" id="A0A813R800"/>
<dbReference type="PRINTS" id="PR00401">
    <property type="entry name" value="SH2DOMAIN"/>
</dbReference>
<reference evidence="3" key="1">
    <citation type="submission" date="2021-02" db="EMBL/GenBank/DDBJ databases">
        <authorList>
            <person name="Nowell W R."/>
        </authorList>
    </citation>
    <scope>NUCLEOTIDE SEQUENCE</scope>
</reference>
<dbReference type="InterPro" id="IPR000980">
    <property type="entry name" value="SH2"/>
</dbReference>
<evidence type="ECO:0000313" key="3">
    <source>
        <dbReference type="EMBL" id="CAF0777753.1"/>
    </source>
</evidence>
<dbReference type="Gene3D" id="3.30.505.10">
    <property type="entry name" value="SH2 domain"/>
    <property type="match status" value="1"/>
</dbReference>
<dbReference type="EMBL" id="CAJNOQ010000248">
    <property type="protein sequence ID" value="CAF0777753.1"/>
    <property type="molecule type" value="Genomic_DNA"/>
</dbReference>
<evidence type="ECO:0000259" key="2">
    <source>
        <dbReference type="PROSITE" id="PS50001"/>
    </source>
</evidence>
<feature type="domain" description="SH2" evidence="2">
    <location>
        <begin position="60"/>
        <end position="159"/>
    </location>
</feature>
<feature type="non-terminal residue" evidence="3">
    <location>
        <position position="171"/>
    </location>
</feature>
<keyword evidence="5" id="KW-1185">Reference proteome</keyword>
<organism evidence="3 5">
    <name type="scientific">Didymodactylos carnosus</name>
    <dbReference type="NCBI Taxonomy" id="1234261"/>
    <lineage>
        <taxon>Eukaryota</taxon>
        <taxon>Metazoa</taxon>
        <taxon>Spiralia</taxon>
        <taxon>Gnathifera</taxon>
        <taxon>Rotifera</taxon>
        <taxon>Eurotatoria</taxon>
        <taxon>Bdelloidea</taxon>
        <taxon>Philodinida</taxon>
        <taxon>Philodinidae</taxon>
        <taxon>Didymodactylos</taxon>
    </lineage>
</organism>
<comment type="caution">
    <text evidence="3">The sequence shown here is derived from an EMBL/GenBank/DDBJ whole genome shotgun (WGS) entry which is preliminary data.</text>
</comment>
<dbReference type="OrthoDB" id="10013007at2759"/>
<dbReference type="PROSITE" id="PS50001">
    <property type="entry name" value="SH2"/>
    <property type="match status" value="1"/>
</dbReference>
<dbReference type="EMBL" id="CAJOBC010000248">
    <property type="protein sequence ID" value="CAF3560496.1"/>
    <property type="molecule type" value="Genomic_DNA"/>
</dbReference>
<proteinExistence type="predicted"/>
<dbReference type="InterPro" id="IPR036860">
    <property type="entry name" value="SH2_dom_sf"/>
</dbReference>
<keyword evidence="1" id="KW-0727">SH2 domain</keyword>
<name>A0A813R800_9BILA</name>
<sequence length="171" mass="19237">SGGTVSITSDETDSLSDDFKSIQNSITSIHKTSSIILRSFVPQSRSITTINSCIDENSPWFYNNITRESVEAALTVRSIGSFILRNSSSSPNAFVLSVRVPKYIKKSLVVHYLIDHDKDGYKLRGTKKLFTTLTSLIVHHSIVTENLPVVLNLRQYYPQSNQSKEYSDYLL</sequence>
<accession>A0A813R800</accession>
<evidence type="ECO:0000256" key="1">
    <source>
        <dbReference type="PROSITE-ProRule" id="PRU00191"/>
    </source>
</evidence>
<dbReference type="Proteomes" id="UP000681722">
    <property type="component" value="Unassembled WGS sequence"/>
</dbReference>
<dbReference type="Pfam" id="PF00017">
    <property type="entry name" value="SH2"/>
    <property type="match status" value="1"/>
</dbReference>
<protein>
    <recommendedName>
        <fullName evidence="2">SH2 domain-containing protein</fullName>
    </recommendedName>
</protein>
<evidence type="ECO:0000313" key="5">
    <source>
        <dbReference type="Proteomes" id="UP000663829"/>
    </source>
</evidence>
<evidence type="ECO:0000313" key="4">
    <source>
        <dbReference type="EMBL" id="CAF3560496.1"/>
    </source>
</evidence>
<dbReference type="PANTHER" id="PTHR15832">
    <property type="entry name" value="SHC (SRC HOMOLOGY DOMAIN C-TERMINAL) ADAPTOR HOMOLOG"/>
    <property type="match status" value="1"/>
</dbReference>